<accession>A0AA35KZL0</accession>
<reference evidence="1" key="1">
    <citation type="submission" date="2022-12" db="EMBL/GenBank/DDBJ databases">
        <authorList>
            <person name="Alioto T."/>
            <person name="Alioto T."/>
            <person name="Gomez Garrido J."/>
        </authorList>
    </citation>
    <scope>NUCLEOTIDE SEQUENCE</scope>
</reference>
<dbReference type="Gene3D" id="1.20.1250.90">
    <property type="entry name" value="Thymic stromal lymphopoietin"/>
    <property type="match status" value="1"/>
</dbReference>
<evidence type="ECO:0000313" key="2">
    <source>
        <dbReference type="Proteomes" id="UP001178461"/>
    </source>
</evidence>
<protein>
    <submittedName>
        <fullName evidence="1">Uncharacterized protein</fullName>
    </submittedName>
</protein>
<evidence type="ECO:0000313" key="1">
    <source>
        <dbReference type="EMBL" id="CAI5787170.1"/>
    </source>
</evidence>
<dbReference type="InterPro" id="IPR038329">
    <property type="entry name" value="TSLP_sf"/>
</dbReference>
<keyword evidence="2" id="KW-1185">Reference proteome</keyword>
<name>A0AA35KZL0_9SAUR</name>
<gene>
    <name evidence="1" type="ORF">PODLI_1B011697</name>
</gene>
<dbReference type="Proteomes" id="UP001178461">
    <property type="component" value="Chromosome 11"/>
</dbReference>
<dbReference type="AlphaFoldDB" id="A0AA35KZL0"/>
<sequence length="80" mass="9187">MLACIHSFTKSCVSKQHLVIWKGTVALLEGNCGGYSENNGSQKVEVRFRNTTKCIMQRKEKCGTHTSKELEEMWNSYMRI</sequence>
<dbReference type="EMBL" id="OX395136">
    <property type="protein sequence ID" value="CAI5787170.1"/>
    <property type="molecule type" value="Genomic_DNA"/>
</dbReference>
<proteinExistence type="predicted"/>
<organism evidence="1 2">
    <name type="scientific">Podarcis lilfordi</name>
    <name type="common">Lilford's wall lizard</name>
    <dbReference type="NCBI Taxonomy" id="74358"/>
    <lineage>
        <taxon>Eukaryota</taxon>
        <taxon>Metazoa</taxon>
        <taxon>Chordata</taxon>
        <taxon>Craniata</taxon>
        <taxon>Vertebrata</taxon>
        <taxon>Euteleostomi</taxon>
        <taxon>Lepidosauria</taxon>
        <taxon>Squamata</taxon>
        <taxon>Bifurcata</taxon>
        <taxon>Unidentata</taxon>
        <taxon>Episquamata</taxon>
        <taxon>Laterata</taxon>
        <taxon>Lacertibaenia</taxon>
        <taxon>Lacertidae</taxon>
        <taxon>Podarcis</taxon>
    </lineage>
</organism>